<feature type="region of interest" description="Disordered" evidence="5">
    <location>
        <begin position="1"/>
        <end position="20"/>
    </location>
</feature>
<dbReference type="InterPro" id="IPR036271">
    <property type="entry name" value="Tet_transcr_reg_TetR-rel_C_sf"/>
</dbReference>
<organism evidence="7 8">
    <name type="scientific">Albimonas pacifica</name>
    <dbReference type="NCBI Taxonomy" id="1114924"/>
    <lineage>
        <taxon>Bacteria</taxon>
        <taxon>Pseudomonadati</taxon>
        <taxon>Pseudomonadota</taxon>
        <taxon>Alphaproteobacteria</taxon>
        <taxon>Rhodobacterales</taxon>
        <taxon>Paracoccaceae</taxon>
        <taxon>Albimonas</taxon>
    </lineage>
</organism>
<dbReference type="EMBL" id="FOQH01000008">
    <property type="protein sequence ID" value="SFI67653.1"/>
    <property type="molecule type" value="Genomic_DNA"/>
</dbReference>
<evidence type="ECO:0000256" key="1">
    <source>
        <dbReference type="ARBA" id="ARBA00023015"/>
    </source>
</evidence>
<proteinExistence type="predicted"/>
<evidence type="ECO:0000256" key="5">
    <source>
        <dbReference type="SAM" id="MobiDB-lite"/>
    </source>
</evidence>
<keyword evidence="1" id="KW-0805">Transcription regulation</keyword>
<evidence type="ECO:0000313" key="7">
    <source>
        <dbReference type="EMBL" id="SFI67653.1"/>
    </source>
</evidence>
<evidence type="ECO:0000313" key="8">
    <source>
        <dbReference type="Proteomes" id="UP000199377"/>
    </source>
</evidence>
<dbReference type="GO" id="GO:0003700">
    <property type="term" value="F:DNA-binding transcription factor activity"/>
    <property type="evidence" value="ECO:0007669"/>
    <property type="project" value="TreeGrafter"/>
</dbReference>
<dbReference type="PANTHER" id="PTHR30055">
    <property type="entry name" value="HTH-TYPE TRANSCRIPTIONAL REGULATOR RUTR"/>
    <property type="match status" value="1"/>
</dbReference>
<dbReference type="SUPFAM" id="SSF46689">
    <property type="entry name" value="Homeodomain-like"/>
    <property type="match status" value="1"/>
</dbReference>
<dbReference type="InterPro" id="IPR001647">
    <property type="entry name" value="HTH_TetR"/>
</dbReference>
<dbReference type="OrthoDB" id="7056813at2"/>
<keyword evidence="3" id="KW-0804">Transcription</keyword>
<dbReference type="RefSeq" id="WP_092862100.1">
    <property type="nucleotide sequence ID" value="NZ_FOQH01000008.1"/>
</dbReference>
<name>A0A1I3K584_9RHOB</name>
<feature type="DNA-binding region" description="H-T-H motif" evidence="4">
    <location>
        <begin position="47"/>
        <end position="66"/>
    </location>
</feature>
<evidence type="ECO:0000256" key="4">
    <source>
        <dbReference type="PROSITE-ProRule" id="PRU00335"/>
    </source>
</evidence>
<protein>
    <submittedName>
        <fullName evidence="7">Transcriptional regulator, TetR family</fullName>
    </submittedName>
</protein>
<dbReference type="STRING" id="1114924.SAMN05216258_108304"/>
<evidence type="ECO:0000259" key="6">
    <source>
        <dbReference type="PROSITE" id="PS50977"/>
    </source>
</evidence>
<dbReference type="Pfam" id="PF00440">
    <property type="entry name" value="TetR_N"/>
    <property type="match status" value="1"/>
</dbReference>
<dbReference type="SUPFAM" id="SSF48498">
    <property type="entry name" value="Tetracyclin repressor-like, C-terminal domain"/>
    <property type="match status" value="1"/>
</dbReference>
<evidence type="ECO:0000256" key="2">
    <source>
        <dbReference type="ARBA" id="ARBA00023125"/>
    </source>
</evidence>
<keyword evidence="8" id="KW-1185">Reference proteome</keyword>
<dbReference type="InterPro" id="IPR050109">
    <property type="entry name" value="HTH-type_TetR-like_transc_reg"/>
</dbReference>
<dbReference type="GO" id="GO:0000976">
    <property type="term" value="F:transcription cis-regulatory region binding"/>
    <property type="evidence" value="ECO:0007669"/>
    <property type="project" value="TreeGrafter"/>
</dbReference>
<reference evidence="7 8" key="1">
    <citation type="submission" date="2016-10" db="EMBL/GenBank/DDBJ databases">
        <authorList>
            <person name="de Groot N.N."/>
        </authorList>
    </citation>
    <scope>NUCLEOTIDE SEQUENCE [LARGE SCALE GENOMIC DNA]</scope>
    <source>
        <strain evidence="7 8">CGMCC 1.11030</strain>
    </source>
</reference>
<accession>A0A1I3K584</accession>
<dbReference type="AlphaFoldDB" id="A0A1I3K584"/>
<dbReference type="Proteomes" id="UP000199377">
    <property type="component" value="Unassembled WGS sequence"/>
</dbReference>
<dbReference type="Gene3D" id="1.10.357.10">
    <property type="entry name" value="Tetracycline Repressor, domain 2"/>
    <property type="match status" value="1"/>
</dbReference>
<feature type="domain" description="HTH tetR-type" evidence="6">
    <location>
        <begin position="24"/>
        <end position="84"/>
    </location>
</feature>
<dbReference type="Pfam" id="PF13305">
    <property type="entry name" value="TetR_C_33"/>
    <property type="match status" value="1"/>
</dbReference>
<keyword evidence="2 4" id="KW-0238">DNA-binding</keyword>
<evidence type="ECO:0000256" key="3">
    <source>
        <dbReference type="ARBA" id="ARBA00023163"/>
    </source>
</evidence>
<dbReference type="PRINTS" id="PR00455">
    <property type="entry name" value="HTHTETR"/>
</dbReference>
<sequence>MDDAKGASGGDEDGGRARRGYHHGNLREALVEAALPLIASRGPQGFTMAEVAREAGVSNAAPYRHFKGREDLIAEMARRGFELFADLLERAWNKGSPSPISAFEKMSRAYLHFARREPGMYIAMFESGVAVSADPALRAASDRAMGVMRAASEALVMRLPPEKRPPVQMMSYHIWALSHGVVELFSRESAGQRASISPEDLLETGAMVYLRGLGVIPRDD</sequence>
<dbReference type="PANTHER" id="PTHR30055:SF220">
    <property type="entry name" value="TETR-FAMILY REGULATORY PROTEIN"/>
    <property type="match status" value="1"/>
</dbReference>
<gene>
    <name evidence="7" type="ORF">SAMN05216258_108304</name>
</gene>
<dbReference type="InterPro" id="IPR009057">
    <property type="entry name" value="Homeodomain-like_sf"/>
</dbReference>
<dbReference type="InterPro" id="IPR025996">
    <property type="entry name" value="MT1864/Rv1816-like_C"/>
</dbReference>
<dbReference type="PROSITE" id="PS50977">
    <property type="entry name" value="HTH_TETR_2"/>
    <property type="match status" value="1"/>
</dbReference>